<comment type="caution">
    <text evidence="3">The sequence shown here is derived from an EMBL/GenBank/DDBJ whole genome shotgun (WGS) entry which is preliminary data.</text>
</comment>
<feature type="compositionally biased region" description="Low complexity" evidence="1">
    <location>
        <begin position="160"/>
        <end position="176"/>
    </location>
</feature>
<feature type="region of interest" description="Disordered" evidence="1">
    <location>
        <begin position="160"/>
        <end position="212"/>
    </location>
</feature>
<feature type="compositionally biased region" description="Basic and acidic residues" evidence="1">
    <location>
        <begin position="231"/>
        <end position="240"/>
    </location>
</feature>
<dbReference type="Gene3D" id="3.10.350.10">
    <property type="entry name" value="LysM domain"/>
    <property type="match status" value="1"/>
</dbReference>
<evidence type="ECO:0000256" key="1">
    <source>
        <dbReference type="SAM" id="MobiDB-lite"/>
    </source>
</evidence>
<feature type="compositionally biased region" description="Polar residues" evidence="1">
    <location>
        <begin position="184"/>
        <end position="198"/>
    </location>
</feature>
<evidence type="ECO:0000313" key="3">
    <source>
        <dbReference type="EMBL" id="MVP00497.1"/>
    </source>
</evidence>
<feature type="region of interest" description="Disordered" evidence="1">
    <location>
        <begin position="231"/>
        <end position="429"/>
    </location>
</feature>
<dbReference type="PROSITE" id="PS51782">
    <property type="entry name" value="LYSM"/>
    <property type="match status" value="1"/>
</dbReference>
<keyword evidence="4" id="KW-1185">Reference proteome</keyword>
<dbReference type="Proteomes" id="UP000490800">
    <property type="component" value="Unassembled WGS sequence"/>
</dbReference>
<dbReference type="CDD" id="cd00118">
    <property type="entry name" value="LysM"/>
    <property type="match status" value="1"/>
</dbReference>
<dbReference type="InterPro" id="IPR048862">
    <property type="entry name" value="SPOCS_spoVID_N"/>
</dbReference>
<feature type="compositionally biased region" description="Basic and acidic residues" evidence="1">
    <location>
        <begin position="320"/>
        <end position="334"/>
    </location>
</feature>
<evidence type="ECO:0000259" key="2">
    <source>
        <dbReference type="PROSITE" id="PS51782"/>
    </source>
</evidence>
<sequence>MTEEQNGLRFDIYERVHLADEAADIRDLEDVELVPRIEVITQQEQALLKGNLQLNGSYLDDQETKRTLEHYIPVEITLPLNRVQRIEDILVEIETFDVDVLSARSINVTGVLSLHGVETALDGGVWAEEEEVLFVHEPAARADEEPVQQIIQTQYTGDSQPFRQQQQFQSGAACQEQQHRQDAGNRQQDQLRNPSENAAYSDGPAGASHLSTYGNSLYAASEADNPWLRETRSERQEPRAEPTAFNPWEVQEKGRQTSADEPVSSSFSDSDSRFGELTLSQVASDQKPGLQESAGPHISEEEDGKRIRESSPAYDTESAAEPKIDVQPELKPAREPLQQDVQKNETQGTEEKLENDLAFEAQLYTEVEQAEASAEPAAEEEPKELKVAFGSRRPEDDASSHQNGIQSLYSGSAVSERTDRKERETEIPVAEDSKADALEWKKLFINGEQEVQKFRKVTMCIVQKEETIETIARKYEVNARELQLYNRLEEQDVNAGQILYIPRSKTSGE</sequence>
<dbReference type="Pfam" id="PF20918">
    <property type="entry name" value="SPOCS_spoVID-N"/>
    <property type="match status" value="1"/>
</dbReference>
<dbReference type="InterPro" id="IPR036779">
    <property type="entry name" value="LysM_dom_sf"/>
</dbReference>
<dbReference type="Pfam" id="PF01476">
    <property type="entry name" value="LysM"/>
    <property type="match status" value="1"/>
</dbReference>
<feature type="compositionally biased region" description="Polar residues" evidence="1">
    <location>
        <begin position="400"/>
        <end position="415"/>
    </location>
</feature>
<dbReference type="EMBL" id="RHLK01000007">
    <property type="protein sequence ID" value="MVP00497.1"/>
    <property type="molecule type" value="Genomic_DNA"/>
</dbReference>
<dbReference type="SMART" id="SM00257">
    <property type="entry name" value="LysM"/>
    <property type="match status" value="1"/>
</dbReference>
<accession>A0A7X3FJJ6</accession>
<name>A0A7X3FJJ6_9BACL</name>
<dbReference type="InterPro" id="IPR018392">
    <property type="entry name" value="LysM"/>
</dbReference>
<feature type="compositionally biased region" description="Low complexity" evidence="1">
    <location>
        <begin position="366"/>
        <end position="376"/>
    </location>
</feature>
<organism evidence="3 4">
    <name type="scientific">Paenibacillus lutrae</name>
    <dbReference type="NCBI Taxonomy" id="2078573"/>
    <lineage>
        <taxon>Bacteria</taxon>
        <taxon>Bacillati</taxon>
        <taxon>Bacillota</taxon>
        <taxon>Bacilli</taxon>
        <taxon>Bacillales</taxon>
        <taxon>Paenibacillaceae</taxon>
        <taxon>Paenibacillus</taxon>
    </lineage>
</organism>
<feature type="domain" description="LysM" evidence="2">
    <location>
        <begin position="458"/>
        <end position="501"/>
    </location>
</feature>
<feature type="compositionally biased region" description="Basic and acidic residues" evidence="1">
    <location>
        <begin position="416"/>
        <end position="429"/>
    </location>
</feature>
<evidence type="ECO:0000313" key="4">
    <source>
        <dbReference type="Proteomes" id="UP000490800"/>
    </source>
</evidence>
<reference evidence="3 4" key="1">
    <citation type="journal article" date="2019" name="Microorganisms">
        <title>Paenibacillus lutrae sp. nov., A Chitinolytic Species Isolated from A River Otter in Castril Natural Park, Granada, Spain.</title>
        <authorList>
            <person name="Rodriguez M."/>
            <person name="Reina J.C."/>
            <person name="Bejar V."/>
            <person name="Llamas I."/>
        </authorList>
    </citation>
    <scope>NUCLEOTIDE SEQUENCE [LARGE SCALE GENOMIC DNA]</scope>
    <source>
        <strain evidence="3 4">N10</strain>
    </source>
</reference>
<dbReference type="RefSeq" id="WP_166541994.1">
    <property type="nucleotide sequence ID" value="NZ_RHLK01000007.1"/>
</dbReference>
<gene>
    <name evidence="3" type="ORF">EDM21_13340</name>
</gene>
<dbReference type="SUPFAM" id="SSF54106">
    <property type="entry name" value="LysM domain"/>
    <property type="match status" value="1"/>
</dbReference>
<protein>
    <submittedName>
        <fullName evidence="3">LysM peptidoglycan-binding domain-containing protein</fullName>
    </submittedName>
</protein>
<dbReference type="AlphaFoldDB" id="A0A7X3FJJ6"/>
<proteinExistence type="predicted"/>